<organism evidence="1 2">
    <name type="scientific">Simiaoa sunii</name>
    <dbReference type="NCBI Taxonomy" id="2763672"/>
    <lineage>
        <taxon>Bacteria</taxon>
        <taxon>Bacillati</taxon>
        <taxon>Bacillota</taxon>
        <taxon>Clostridia</taxon>
        <taxon>Lachnospirales</taxon>
        <taxon>Lachnospiraceae</taxon>
        <taxon>Simiaoa</taxon>
    </lineage>
</organism>
<accession>A0A7G9FZG3</accession>
<keyword evidence="2" id="KW-1185">Reference proteome</keyword>
<reference evidence="1 2" key="1">
    <citation type="submission" date="2020-08" db="EMBL/GenBank/DDBJ databases">
        <authorList>
            <person name="Liu C."/>
            <person name="Sun Q."/>
        </authorList>
    </citation>
    <scope>NUCLEOTIDE SEQUENCE [LARGE SCALE GENOMIC DNA]</scope>
    <source>
        <strain evidence="1 2">NSJ-8</strain>
    </source>
</reference>
<sequence>MEYVISKLDMNDMMSAILKNQKEKEISSQLDTILESIVNRTTKIRDCILYDGDGPLEEEKINFERIGYRKHWIYL</sequence>
<dbReference type="EMBL" id="CP060633">
    <property type="protein sequence ID" value="QNM03945.1"/>
    <property type="molecule type" value="Genomic_DNA"/>
</dbReference>
<evidence type="ECO:0000313" key="1">
    <source>
        <dbReference type="EMBL" id="QNM03945.1"/>
    </source>
</evidence>
<gene>
    <name evidence="1" type="ORF">H9Q77_07765</name>
</gene>
<dbReference type="KEGG" id="ssun:H9Q77_07765"/>
<dbReference type="AlphaFoldDB" id="A0A7G9FZG3"/>
<name>A0A7G9FZG3_9FIRM</name>
<dbReference type="RefSeq" id="WP_249327066.1">
    <property type="nucleotide sequence ID" value="NZ_CP060633.1"/>
</dbReference>
<evidence type="ECO:0000313" key="2">
    <source>
        <dbReference type="Proteomes" id="UP000515981"/>
    </source>
</evidence>
<dbReference type="Proteomes" id="UP000515981">
    <property type="component" value="Chromosome"/>
</dbReference>
<proteinExistence type="predicted"/>
<protein>
    <submittedName>
        <fullName evidence="1">Uncharacterized protein</fullName>
    </submittedName>
</protein>